<reference evidence="3" key="1">
    <citation type="journal article" date="2020" name="MBio">
        <title>Horizontal gene transfer to a defensive symbiont with a reduced genome amongst a multipartite beetle microbiome.</title>
        <authorList>
            <person name="Waterworth S.C."/>
            <person name="Florez L.V."/>
            <person name="Rees E.R."/>
            <person name="Hertweck C."/>
            <person name="Kaltenpoth M."/>
            <person name="Kwan J.C."/>
        </authorList>
    </citation>
    <scope>NUCLEOTIDE SEQUENCE [LARGE SCALE GENOMIC DNA]</scope>
</reference>
<evidence type="ECO:0000256" key="1">
    <source>
        <dbReference type="SAM" id="MobiDB-lite"/>
    </source>
</evidence>
<organism evidence="2 3">
    <name type="scientific">Herbaspirillum frisingense</name>
    <dbReference type="NCBI Taxonomy" id="92645"/>
    <lineage>
        <taxon>Bacteria</taxon>
        <taxon>Pseudomonadati</taxon>
        <taxon>Pseudomonadota</taxon>
        <taxon>Betaproteobacteria</taxon>
        <taxon>Burkholderiales</taxon>
        <taxon>Oxalobacteraceae</taxon>
        <taxon>Herbaspirillum</taxon>
    </lineage>
</organism>
<dbReference type="EMBL" id="WNDX01000021">
    <property type="protein sequence ID" value="KAF1046373.1"/>
    <property type="molecule type" value="Genomic_DNA"/>
</dbReference>
<dbReference type="AlphaFoldDB" id="A0A7V8JVH9"/>
<proteinExistence type="predicted"/>
<gene>
    <name evidence="2" type="ORF">GAK35_01058</name>
</gene>
<sequence>MTALTEHGGAAALAEPPNANRMSLAELQQHLNLVQNIKDQLMKQDVHYGHIAGSQKPTLFKPGAEMLALAFRIADGYDIEDLSSHGHVRYRVICTGTHLATHEVLGVGMGEASSEEEFFAWRDASAREFDAAPEEDRRERQAWGDGGADVFVLQVRTNPADVANSILKVASKRAKTAMVLNVTASSDCFTQDLEDMPLARRSGQRRDAPEDKAPQKPAASAGRTQPGFCDQATFDRKKAGWRKAVESGKPPQDLITMIQTKEQLSDEQKREIQAWAPTGATTNEAA</sequence>
<feature type="compositionally biased region" description="Basic and acidic residues" evidence="1">
    <location>
        <begin position="204"/>
        <end position="214"/>
    </location>
</feature>
<dbReference type="Proteomes" id="UP000462435">
    <property type="component" value="Unassembled WGS sequence"/>
</dbReference>
<feature type="region of interest" description="Disordered" evidence="1">
    <location>
        <begin position="200"/>
        <end position="230"/>
    </location>
</feature>
<name>A0A7V8JVH9_9BURK</name>
<feature type="compositionally biased region" description="Basic and acidic residues" evidence="1">
    <location>
        <begin position="235"/>
        <end position="246"/>
    </location>
</feature>
<evidence type="ECO:0000313" key="2">
    <source>
        <dbReference type="EMBL" id="KAF1046373.1"/>
    </source>
</evidence>
<feature type="region of interest" description="Disordered" evidence="1">
    <location>
        <begin position="235"/>
        <end position="254"/>
    </location>
</feature>
<feature type="compositionally biased region" description="Basic and acidic residues" evidence="1">
    <location>
        <begin position="263"/>
        <end position="272"/>
    </location>
</feature>
<feature type="region of interest" description="Disordered" evidence="1">
    <location>
        <begin position="262"/>
        <end position="286"/>
    </location>
</feature>
<comment type="caution">
    <text evidence="2">The sequence shown here is derived from an EMBL/GenBank/DDBJ whole genome shotgun (WGS) entry which is preliminary data.</text>
</comment>
<accession>A0A7V8JVH9</accession>
<evidence type="ECO:0000313" key="3">
    <source>
        <dbReference type="Proteomes" id="UP000462435"/>
    </source>
</evidence>
<protein>
    <submittedName>
        <fullName evidence="2">Uncharacterized protein</fullName>
    </submittedName>
</protein>